<proteinExistence type="predicted"/>
<sequence length="104" mass="11792">MSTFATLLNQWETRSRAAQERVETTLTLYRHDLVKIKAFAEIYGLDEQTITEGLLHAAIHEAESAIPYIKGEQVIRTEEGDEIFADVGKTPAYVEAEQRIHTTD</sequence>
<evidence type="ECO:0000313" key="2">
    <source>
        <dbReference type="Proteomes" id="UP000292639"/>
    </source>
</evidence>
<reference evidence="1 2" key="1">
    <citation type="submission" date="2018-06" db="EMBL/GenBank/DDBJ databases">
        <title>Three novel Pseudomonas species isolated from symptomatic oak.</title>
        <authorList>
            <person name="Bueno-Gonzalez V."/>
            <person name="Brady C."/>
        </authorList>
    </citation>
    <scope>NUCLEOTIDE SEQUENCE [LARGE SCALE GENOMIC DNA]</scope>
    <source>
        <strain evidence="1 2">P17C</strain>
    </source>
</reference>
<dbReference type="Proteomes" id="UP000292639">
    <property type="component" value="Unassembled WGS sequence"/>
</dbReference>
<accession>A0A4Q9R617</accession>
<dbReference type="EMBL" id="QJUP01000014">
    <property type="protein sequence ID" value="TBU95993.1"/>
    <property type="molecule type" value="Genomic_DNA"/>
</dbReference>
<keyword evidence="2" id="KW-1185">Reference proteome</keyword>
<dbReference type="AlphaFoldDB" id="A0A4Q9R617"/>
<protein>
    <submittedName>
        <fullName evidence="1">Uncharacterized protein</fullName>
    </submittedName>
</protein>
<name>A0A4Q9R617_9GAMM</name>
<comment type="caution">
    <text evidence="1">The sequence shown here is derived from an EMBL/GenBank/DDBJ whole genome shotgun (WGS) entry which is preliminary data.</text>
</comment>
<gene>
    <name evidence="1" type="ORF">DNJ96_11120</name>
</gene>
<dbReference type="RefSeq" id="WP_131184178.1">
    <property type="nucleotide sequence ID" value="NZ_QJUO01000010.1"/>
</dbReference>
<organism evidence="1 2">
    <name type="scientific">Stutzerimonas kirkiae</name>
    <dbReference type="NCBI Taxonomy" id="2211392"/>
    <lineage>
        <taxon>Bacteria</taxon>
        <taxon>Pseudomonadati</taxon>
        <taxon>Pseudomonadota</taxon>
        <taxon>Gammaproteobacteria</taxon>
        <taxon>Pseudomonadales</taxon>
        <taxon>Pseudomonadaceae</taxon>
        <taxon>Stutzerimonas</taxon>
    </lineage>
</organism>
<evidence type="ECO:0000313" key="1">
    <source>
        <dbReference type="EMBL" id="TBU95993.1"/>
    </source>
</evidence>
<dbReference type="OrthoDB" id="6386565at2"/>